<evidence type="ECO:0000313" key="1">
    <source>
        <dbReference type="EMBL" id="SNQ62833.1"/>
    </source>
</evidence>
<reference evidence="2" key="1">
    <citation type="submission" date="2017-06" db="EMBL/GenBank/DDBJ databases">
        <authorList>
            <person name="Cremers G."/>
        </authorList>
    </citation>
    <scope>NUCLEOTIDE SEQUENCE [LARGE SCALE GENOMIC DNA]</scope>
</reference>
<proteinExistence type="predicted"/>
<dbReference type="Proteomes" id="UP000218615">
    <property type="component" value="Unassembled WGS sequence"/>
</dbReference>
<accession>A0A284VUI0</accession>
<sequence>MTDSAIKFARHLRGASSVYVFDHNIVKAYEHEFHFLGRLSCICVYTLRGESDNVRIMQYLTIEMSR</sequence>
<organism evidence="1 2">
    <name type="scientific">Candidatus Methanoperedens nitratireducens</name>
    <dbReference type="NCBI Taxonomy" id="1392998"/>
    <lineage>
        <taxon>Archaea</taxon>
        <taxon>Methanobacteriati</taxon>
        <taxon>Methanobacteriota</taxon>
        <taxon>Stenosarchaea group</taxon>
        <taxon>Methanomicrobia</taxon>
        <taxon>Methanosarcinales</taxon>
        <taxon>ANME-2 cluster</taxon>
        <taxon>Candidatus Methanoperedentaceae</taxon>
        <taxon>Candidatus Methanoperedens</taxon>
    </lineage>
</organism>
<dbReference type="EMBL" id="FZMP01000242">
    <property type="protein sequence ID" value="SNQ62833.1"/>
    <property type="molecule type" value="Genomic_DNA"/>
</dbReference>
<evidence type="ECO:0000313" key="2">
    <source>
        <dbReference type="Proteomes" id="UP000218615"/>
    </source>
</evidence>
<keyword evidence="2" id="KW-1185">Reference proteome</keyword>
<dbReference type="AlphaFoldDB" id="A0A284VUI0"/>
<protein>
    <submittedName>
        <fullName evidence="1">Uncharacterized protein</fullName>
    </submittedName>
</protein>
<gene>
    <name evidence="1" type="ORF">MNV_910007</name>
</gene>
<name>A0A284VUI0_9EURY</name>